<dbReference type="AlphaFoldDB" id="A0A841Z269"/>
<dbReference type="EMBL" id="JAARRL010000002">
    <property type="protein sequence ID" value="MBC1499414.1"/>
    <property type="molecule type" value="Genomic_DNA"/>
</dbReference>
<accession>A0A841Z269</accession>
<name>A0A841Z269_9LIST</name>
<organism evidence="1 2">
    <name type="scientific">Listeria weihenstephanensis</name>
    <dbReference type="NCBI Taxonomy" id="1006155"/>
    <lineage>
        <taxon>Bacteria</taxon>
        <taxon>Bacillati</taxon>
        <taxon>Bacillota</taxon>
        <taxon>Bacilli</taxon>
        <taxon>Bacillales</taxon>
        <taxon>Listeriaceae</taxon>
        <taxon>Listeria</taxon>
    </lineage>
</organism>
<gene>
    <name evidence="1" type="ORF">HB943_02285</name>
</gene>
<dbReference type="RefSeq" id="WP_185424352.1">
    <property type="nucleotide sequence ID" value="NZ_JAARRL010000002.1"/>
</dbReference>
<reference evidence="1 2" key="1">
    <citation type="submission" date="2020-03" db="EMBL/GenBank/DDBJ databases">
        <title>Soil Listeria distribution.</title>
        <authorList>
            <person name="Liao J."/>
            <person name="Wiedmann M."/>
        </authorList>
    </citation>
    <scope>NUCLEOTIDE SEQUENCE [LARGE SCALE GENOMIC DNA]</scope>
    <source>
        <strain evidence="1 2">FSL L7-1523</strain>
    </source>
</reference>
<dbReference type="Proteomes" id="UP000564536">
    <property type="component" value="Unassembled WGS sequence"/>
</dbReference>
<evidence type="ECO:0000313" key="2">
    <source>
        <dbReference type="Proteomes" id="UP000564536"/>
    </source>
</evidence>
<proteinExistence type="predicted"/>
<protein>
    <submittedName>
        <fullName evidence="1">Uncharacterized protein</fullName>
    </submittedName>
</protein>
<comment type="caution">
    <text evidence="1">The sequence shown here is derived from an EMBL/GenBank/DDBJ whole genome shotgun (WGS) entry which is preliminary data.</text>
</comment>
<sequence length="176" mass="20177">MSFKIAYEYDENKVFVRDSIVFPTFVYITDDGKEFGDSSEANVHQKELFPFQEVEIEHENLSENLDEGVEIGTVKEIVLVEPINVPDVITKEIFALPSNCTWEQAPNPSNTAIWDDKKKKWVNGEMPEMIPPRPSETELLTQDNADQLMQIAELDFKLEKSMQDSADMLMLIAEVM</sequence>
<evidence type="ECO:0000313" key="1">
    <source>
        <dbReference type="EMBL" id="MBC1499414.1"/>
    </source>
</evidence>